<protein>
    <submittedName>
        <fullName evidence="1">Tryptophan 2,3-dioxygenase family protein</fullName>
    </submittedName>
</protein>
<dbReference type="PANTHER" id="PTHR10138">
    <property type="entry name" value="TRYPTOPHAN 2,3-DIOXYGENASE"/>
    <property type="match status" value="1"/>
</dbReference>
<name>A0ABW6KF32_9BACI</name>
<dbReference type="SUPFAM" id="SSF140959">
    <property type="entry name" value="Indolic compounds 2,3-dioxygenase-like"/>
    <property type="match status" value="1"/>
</dbReference>
<comment type="caution">
    <text evidence="1">The sequence shown here is derived from an EMBL/GenBank/DDBJ whole genome shotgun (WGS) entry which is preliminary data.</text>
</comment>
<dbReference type="InterPro" id="IPR004981">
    <property type="entry name" value="Trp_2_3_dOase"/>
</dbReference>
<keyword evidence="2" id="KW-1185">Reference proteome</keyword>
<dbReference type="PANTHER" id="PTHR10138:SF0">
    <property type="entry name" value="TRYPTOPHAN 2,3-DIOXYGENASE"/>
    <property type="match status" value="1"/>
</dbReference>
<dbReference type="Proteomes" id="UP001601059">
    <property type="component" value="Unassembled WGS sequence"/>
</dbReference>
<evidence type="ECO:0000313" key="2">
    <source>
        <dbReference type="Proteomes" id="UP001601059"/>
    </source>
</evidence>
<dbReference type="InterPro" id="IPR037217">
    <property type="entry name" value="Trp/Indoleamine_2_3_dOase-like"/>
</dbReference>
<dbReference type="EMBL" id="JBIACK010000011">
    <property type="protein sequence ID" value="MFE8702861.1"/>
    <property type="molecule type" value="Genomic_DNA"/>
</dbReference>
<evidence type="ECO:0000313" key="1">
    <source>
        <dbReference type="EMBL" id="MFE8702861.1"/>
    </source>
</evidence>
<organism evidence="1 2">
    <name type="scientific">Cytobacillus spartinae</name>
    <dbReference type="NCBI Taxonomy" id="3299023"/>
    <lineage>
        <taxon>Bacteria</taxon>
        <taxon>Bacillati</taxon>
        <taxon>Bacillota</taxon>
        <taxon>Bacilli</taxon>
        <taxon>Bacillales</taxon>
        <taxon>Bacillaceae</taxon>
        <taxon>Cytobacillus</taxon>
    </lineage>
</organism>
<sequence length="231" mass="26951">MTRKLSDYEKYIRTEELLSLQKKEVDLCCPDELTFQTVHQISELHFKLTIQYLELAKAFMEARNLPYAIDHLSRVDTQIKHLSEVFNMVKVISQKDYHTIRTSLGQGSGQDSPGFNQILKTGPTLWEPFERILQENHLTVLELLKQGENHVLIFQLMQELLTFDETFQTLRYHHIQLVKRMIGLDTNSLKGVPAQALEKGIKYEFYPKLWKGISEFTDFTGSSYNPKPLDE</sequence>
<reference evidence="1 2" key="1">
    <citation type="submission" date="2024-08" db="EMBL/GenBank/DDBJ databases">
        <title>Two novel Cytobacillus novel species.</title>
        <authorList>
            <person name="Liu G."/>
        </authorList>
    </citation>
    <scope>NUCLEOTIDE SEQUENCE [LARGE SCALE GENOMIC DNA]</scope>
    <source>
        <strain evidence="1 2">FJAT-54145</strain>
    </source>
</reference>
<dbReference type="RefSeq" id="WP_389362885.1">
    <property type="nucleotide sequence ID" value="NZ_JBIACK010000011.1"/>
</dbReference>
<dbReference type="Gene3D" id="1.20.58.480">
    <property type="match status" value="2"/>
</dbReference>
<dbReference type="Pfam" id="PF03301">
    <property type="entry name" value="Trp_dioxygenase"/>
    <property type="match status" value="1"/>
</dbReference>
<proteinExistence type="predicted"/>
<accession>A0ABW6KF32</accession>
<gene>
    <name evidence="1" type="ORF">ACFYKX_19840</name>
</gene>